<dbReference type="AlphaFoldDB" id="H5SKD5"/>
<gene>
    <name evidence="1" type="ORF">HGMM_F41E03C32</name>
</gene>
<evidence type="ECO:0000313" key="1">
    <source>
        <dbReference type="EMBL" id="BAL56621.1"/>
    </source>
</evidence>
<reference evidence="1" key="1">
    <citation type="journal article" date="2005" name="Environ. Microbiol.">
        <title>Genetic and functional properties of uncultivated thermophilic crenarchaeotes from a subsurface gold mine as revealed by analysis of genome fragments.</title>
        <authorList>
            <person name="Nunoura T."/>
            <person name="Hirayama H."/>
            <person name="Takami H."/>
            <person name="Oida H."/>
            <person name="Nishi S."/>
            <person name="Shimamura S."/>
            <person name="Suzuki Y."/>
            <person name="Inagaki F."/>
            <person name="Takai K."/>
            <person name="Nealson K.H."/>
            <person name="Horikoshi K."/>
        </authorList>
    </citation>
    <scope>NUCLEOTIDE SEQUENCE</scope>
</reference>
<organism evidence="1">
    <name type="scientific">uncultured prokaryote</name>
    <dbReference type="NCBI Taxonomy" id="198431"/>
    <lineage>
        <taxon>unclassified sequences</taxon>
        <taxon>environmental samples</taxon>
    </lineage>
</organism>
<proteinExistence type="predicted"/>
<dbReference type="EMBL" id="AP011753">
    <property type="protein sequence ID" value="BAL56621.1"/>
    <property type="molecule type" value="Genomic_DNA"/>
</dbReference>
<protein>
    <submittedName>
        <fullName evidence="1">Hypothetical conserved protein</fullName>
    </submittedName>
</protein>
<sequence length="144" mass="15229">MDPATIASAVVAFLVSCLTEGGKALAKKAVEALWDAVERRLRGNPASEKALESLRKNPQDQRIQGTLEWQLEEVLRADPDFLAELARLLEDAQKEAPAVYQATLQGSGAIAQGPGAVAAGERGVAIGGDARGNIIITGDRNKVR</sequence>
<reference evidence="1" key="2">
    <citation type="journal article" date="2012" name="PLoS ONE">
        <title>A Deeply Branching Thermophilic Bacterium with an Ancient Acetyl-CoA Pathway Dominates a Subsurface Ecosystem.</title>
        <authorList>
            <person name="Takami H."/>
            <person name="Noguchi H."/>
            <person name="Takaki Y."/>
            <person name="Uchiyama I."/>
            <person name="Toyoda A."/>
            <person name="Nishi S."/>
            <person name="Chee G.-J."/>
            <person name="Arai W."/>
            <person name="Nunoura T."/>
            <person name="Itoh T."/>
            <person name="Hattori M."/>
            <person name="Takai K."/>
        </authorList>
    </citation>
    <scope>NUCLEOTIDE SEQUENCE</scope>
</reference>
<accession>H5SKD5</accession>
<name>H5SKD5_9ZZZZ</name>